<keyword evidence="2" id="KW-1185">Reference proteome</keyword>
<feature type="non-terminal residue" evidence="1">
    <location>
        <position position="75"/>
    </location>
</feature>
<dbReference type="Proteomes" id="UP001381693">
    <property type="component" value="Unassembled WGS sequence"/>
</dbReference>
<accession>A0AAN8X7R0</accession>
<protein>
    <submittedName>
        <fullName evidence="1">Uncharacterized protein</fullName>
    </submittedName>
</protein>
<name>A0AAN8X7R0_HALRR</name>
<reference evidence="1 2" key="1">
    <citation type="submission" date="2023-11" db="EMBL/GenBank/DDBJ databases">
        <title>Halocaridina rubra genome assembly.</title>
        <authorList>
            <person name="Smith C."/>
        </authorList>
    </citation>
    <scope>NUCLEOTIDE SEQUENCE [LARGE SCALE GENOMIC DNA]</scope>
    <source>
        <strain evidence="1">EP-1</strain>
        <tissue evidence="1">Whole</tissue>
    </source>
</reference>
<evidence type="ECO:0000313" key="2">
    <source>
        <dbReference type="Proteomes" id="UP001381693"/>
    </source>
</evidence>
<evidence type="ECO:0000313" key="1">
    <source>
        <dbReference type="EMBL" id="KAK7073715.1"/>
    </source>
</evidence>
<proteinExistence type="predicted"/>
<organism evidence="1 2">
    <name type="scientific">Halocaridina rubra</name>
    <name type="common">Hawaiian red shrimp</name>
    <dbReference type="NCBI Taxonomy" id="373956"/>
    <lineage>
        <taxon>Eukaryota</taxon>
        <taxon>Metazoa</taxon>
        <taxon>Ecdysozoa</taxon>
        <taxon>Arthropoda</taxon>
        <taxon>Crustacea</taxon>
        <taxon>Multicrustacea</taxon>
        <taxon>Malacostraca</taxon>
        <taxon>Eumalacostraca</taxon>
        <taxon>Eucarida</taxon>
        <taxon>Decapoda</taxon>
        <taxon>Pleocyemata</taxon>
        <taxon>Caridea</taxon>
        <taxon>Atyoidea</taxon>
        <taxon>Atyidae</taxon>
        <taxon>Halocaridina</taxon>
    </lineage>
</organism>
<dbReference type="EMBL" id="JAXCGZ010012206">
    <property type="protein sequence ID" value="KAK7073715.1"/>
    <property type="molecule type" value="Genomic_DNA"/>
</dbReference>
<sequence length="75" mass="8431">MLGNQFTTNDDGEVMENLTQSHVDQSKHRILPDAGSLVNSFMTKGAYHLRNRLFGKGVQDVSQQRRVSPAQAVFR</sequence>
<comment type="caution">
    <text evidence="1">The sequence shown here is derived from an EMBL/GenBank/DDBJ whole genome shotgun (WGS) entry which is preliminary data.</text>
</comment>
<gene>
    <name evidence="1" type="ORF">SK128_026571</name>
</gene>
<dbReference type="AlphaFoldDB" id="A0AAN8X7R0"/>